<protein>
    <submittedName>
        <fullName evidence="2">ATP-binding protein</fullName>
    </submittedName>
</protein>
<dbReference type="AlphaFoldDB" id="A0A9X3LBA1"/>
<keyword evidence="2" id="KW-0067">ATP-binding</keyword>
<sequence>MDRIRIQNLRALKDTDYIELKPLTILVGKNSSGKSTFLRFFSLMKQTLETRTNEPILWYSPSYVDFGSFEESLNHESKEKLITFEFDFFVSKENFYDEVYFNLMPRRYNRAHILKMTNSEKNEKVKLELSITFSKKKINKIEVKLWEQKIEYLIQGTINEMEKVEILINGNPIGDSRFISRYFGDSTNMLPRIFNLEEDKIMPIEAYFHSQLFNLIKGFAPSTTKESTIDDVITLIKFGDSETVLKSINEIKSTSKTLEKRLGALKLEQSEFIEVKNNHYGTVLNVLLEICNRELKSFFSSVKYIAPIRASAERYYRIQGLALDEIDPQGANIPMLLNNMSNKDKRSFNKWIKENFHFEIIADSERGHASLYIRYENGTQINLADTGFGYSQILPIILVMWQAVQKGEEMAAMPNYKKMRLHINGRRKINFTIVIEQPELHLHPSLQGTLIDTFAKIIKVSEDIGIDLKIIIETHSETMINRIGQLIATNFEEFNEKLVNVLIFNSSHPYISKIESTGYTEDGYLNSWPIGFFSPEEI</sequence>
<feature type="domain" description="Endonuclease GajA/Old nuclease/RecF-like AAA" evidence="1">
    <location>
        <begin position="2"/>
        <end position="480"/>
    </location>
</feature>
<dbReference type="InterPro" id="IPR051396">
    <property type="entry name" value="Bact_Antivir_Def_Nuclease"/>
</dbReference>
<organism evidence="2 3">
    <name type="scientific">Psychrobacillus psychrodurans</name>
    <dbReference type="NCBI Taxonomy" id="126157"/>
    <lineage>
        <taxon>Bacteria</taxon>
        <taxon>Bacillati</taxon>
        <taxon>Bacillota</taxon>
        <taxon>Bacilli</taxon>
        <taxon>Bacillales</taxon>
        <taxon>Bacillaceae</taxon>
        <taxon>Psychrobacillus</taxon>
    </lineage>
</organism>
<comment type="caution">
    <text evidence="2">The sequence shown here is derived from an EMBL/GenBank/DDBJ whole genome shotgun (WGS) entry which is preliminary data.</text>
</comment>
<reference evidence="2" key="1">
    <citation type="submission" date="2022-05" db="EMBL/GenBank/DDBJ databases">
        <authorList>
            <person name="Colautti A."/>
            <person name="Iacumin L."/>
        </authorList>
    </citation>
    <scope>NUCLEOTIDE SEQUENCE</scope>
    <source>
        <strain evidence="2">DSM 30747</strain>
    </source>
</reference>
<evidence type="ECO:0000259" key="1">
    <source>
        <dbReference type="Pfam" id="PF13175"/>
    </source>
</evidence>
<gene>
    <name evidence="2" type="ORF">M9R61_06655</name>
</gene>
<evidence type="ECO:0000313" key="3">
    <source>
        <dbReference type="Proteomes" id="UP001152172"/>
    </source>
</evidence>
<dbReference type="Proteomes" id="UP001152172">
    <property type="component" value="Unassembled WGS sequence"/>
</dbReference>
<accession>A0A9X3LBA1</accession>
<dbReference type="EMBL" id="JAMKBI010000004">
    <property type="protein sequence ID" value="MCZ8533034.1"/>
    <property type="molecule type" value="Genomic_DNA"/>
</dbReference>
<dbReference type="RefSeq" id="WP_269921493.1">
    <property type="nucleotide sequence ID" value="NZ_JAMKBI010000004.1"/>
</dbReference>
<evidence type="ECO:0000313" key="2">
    <source>
        <dbReference type="EMBL" id="MCZ8533034.1"/>
    </source>
</evidence>
<dbReference type="PANTHER" id="PTHR43581">
    <property type="entry name" value="ATP/GTP PHOSPHATASE"/>
    <property type="match status" value="1"/>
</dbReference>
<dbReference type="InterPro" id="IPR041685">
    <property type="entry name" value="AAA_GajA/Old/RecF-like"/>
</dbReference>
<dbReference type="SUPFAM" id="SSF52540">
    <property type="entry name" value="P-loop containing nucleoside triphosphate hydrolases"/>
    <property type="match status" value="1"/>
</dbReference>
<dbReference type="Pfam" id="PF13175">
    <property type="entry name" value="AAA_15"/>
    <property type="match status" value="1"/>
</dbReference>
<dbReference type="Gene3D" id="3.40.50.300">
    <property type="entry name" value="P-loop containing nucleotide triphosphate hydrolases"/>
    <property type="match status" value="1"/>
</dbReference>
<keyword evidence="2" id="KW-0547">Nucleotide-binding</keyword>
<dbReference type="InterPro" id="IPR027417">
    <property type="entry name" value="P-loop_NTPase"/>
</dbReference>
<dbReference type="PANTHER" id="PTHR43581:SF2">
    <property type="entry name" value="EXCINUCLEASE ATPASE SUBUNIT"/>
    <property type="match status" value="1"/>
</dbReference>
<name>A0A9X3LBA1_9BACI</name>
<keyword evidence="3" id="KW-1185">Reference proteome</keyword>
<dbReference type="GO" id="GO:0005524">
    <property type="term" value="F:ATP binding"/>
    <property type="evidence" value="ECO:0007669"/>
    <property type="project" value="UniProtKB-KW"/>
</dbReference>
<proteinExistence type="predicted"/>